<dbReference type="SUPFAM" id="SSF53756">
    <property type="entry name" value="UDP-Glycosyltransferase/glycogen phosphorylase"/>
    <property type="match status" value="1"/>
</dbReference>
<dbReference type="PANTHER" id="PTHR12526">
    <property type="entry name" value="GLYCOSYLTRANSFERASE"/>
    <property type="match status" value="1"/>
</dbReference>
<keyword evidence="3" id="KW-0808">Transferase</keyword>
<reference evidence="3 4" key="1">
    <citation type="submission" date="2019-12" db="EMBL/GenBank/DDBJ databases">
        <title>Genome sequencing and assembly of endphytes of Porphyra tenera.</title>
        <authorList>
            <person name="Park J.M."/>
            <person name="Shin R."/>
            <person name="Jo S.H."/>
        </authorList>
    </citation>
    <scope>NUCLEOTIDE SEQUENCE [LARGE SCALE GENOMIC DNA]</scope>
    <source>
        <strain evidence="3 4">GPM4</strain>
    </source>
</reference>
<dbReference type="RefSeq" id="WP_160179156.1">
    <property type="nucleotide sequence ID" value="NZ_CP047656.1"/>
</dbReference>
<feature type="domain" description="Glycosyl transferase family 1" evidence="1">
    <location>
        <begin position="188"/>
        <end position="342"/>
    </location>
</feature>
<evidence type="ECO:0000259" key="2">
    <source>
        <dbReference type="Pfam" id="PF13439"/>
    </source>
</evidence>
<evidence type="ECO:0000313" key="4">
    <source>
        <dbReference type="Proteomes" id="UP000464524"/>
    </source>
</evidence>
<dbReference type="Gene3D" id="3.40.50.2000">
    <property type="entry name" value="Glycogen Phosphorylase B"/>
    <property type="match status" value="2"/>
</dbReference>
<keyword evidence="4" id="KW-1185">Reference proteome</keyword>
<dbReference type="GO" id="GO:0016757">
    <property type="term" value="F:glycosyltransferase activity"/>
    <property type="evidence" value="ECO:0007669"/>
    <property type="project" value="UniProtKB-KW"/>
</dbReference>
<dbReference type="InterPro" id="IPR028098">
    <property type="entry name" value="Glyco_trans_4-like_N"/>
</dbReference>
<dbReference type="KEGG" id="pmes:FX988_01634"/>
<gene>
    <name evidence="3" type="ORF">FX988_01634</name>
</gene>
<dbReference type="AlphaFoldDB" id="A0A857JHD3"/>
<feature type="domain" description="Glycosyltransferase subfamily 4-like N-terminal" evidence="2">
    <location>
        <begin position="14"/>
        <end position="176"/>
    </location>
</feature>
<dbReference type="Proteomes" id="UP000464524">
    <property type="component" value="Chromosome"/>
</dbReference>
<sequence length="373" mass="40489">MAKISIVLHDLRGGGAEKMMVRLANQLAEKGDNVEMILLTAGGVNKPFLSELVTLVELNSARTLSAFSPLRKHLKASNPDGILAALTHVNVITSVVCASLGWLSRLSVSERNTFSLDRKVNSGLVMKTTYAIAPFIYRFIPNPVIAVSKGVADDLVACSVVRQKDVCTASNPVITQETRHAATQNAKHPWLMNKTGKIVVAVGRLSDQKGFDMLIDAFANVAKETDARLVIFGEGELRPELQRKIEQHHISQSVDLAGYTDNPIAEIKRADLFVLSSRFEGSPNVLVEAMSVGCRVVAFDCPSGPLEILDGGSVAPLVEYKNVSALAQTMATELASENTPDNRNRITDAVTRFSAENSANEYRQLIFAHAHVK</sequence>
<dbReference type="Pfam" id="PF13439">
    <property type="entry name" value="Glyco_transf_4"/>
    <property type="match status" value="1"/>
</dbReference>
<dbReference type="CDD" id="cd03811">
    <property type="entry name" value="GT4_GT28_WabH-like"/>
    <property type="match status" value="1"/>
</dbReference>
<dbReference type="EMBL" id="CP047656">
    <property type="protein sequence ID" value="QHJ11405.1"/>
    <property type="molecule type" value="Genomic_DNA"/>
</dbReference>
<dbReference type="Pfam" id="PF00534">
    <property type="entry name" value="Glycos_transf_1"/>
    <property type="match status" value="1"/>
</dbReference>
<proteinExistence type="predicted"/>
<protein>
    <submittedName>
        <fullName evidence="3">N-acetylgalactosamine-N, N'-diacetylbacillosaminyl-diphospho-undecaprenol 4-alpha-N-acetylgalactosaminyltransferase</fullName>
        <ecNumber evidence="3">2.4.1.291</ecNumber>
    </submittedName>
</protein>
<evidence type="ECO:0000313" key="3">
    <source>
        <dbReference type="EMBL" id="QHJ11405.1"/>
    </source>
</evidence>
<dbReference type="OrthoDB" id="9792269at2"/>
<organism evidence="3 4">
    <name type="scientific">Paraglaciecola mesophila</name>
    <dbReference type="NCBI Taxonomy" id="197222"/>
    <lineage>
        <taxon>Bacteria</taxon>
        <taxon>Pseudomonadati</taxon>
        <taxon>Pseudomonadota</taxon>
        <taxon>Gammaproteobacteria</taxon>
        <taxon>Alteromonadales</taxon>
        <taxon>Alteromonadaceae</taxon>
        <taxon>Paraglaciecola</taxon>
    </lineage>
</organism>
<dbReference type="EC" id="2.4.1.291" evidence="3"/>
<dbReference type="InterPro" id="IPR001296">
    <property type="entry name" value="Glyco_trans_1"/>
</dbReference>
<keyword evidence="3" id="KW-0328">Glycosyltransferase</keyword>
<name>A0A857JHD3_9ALTE</name>
<accession>A0A857JHD3</accession>
<evidence type="ECO:0000259" key="1">
    <source>
        <dbReference type="Pfam" id="PF00534"/>
    </source>
</evidence>